<accession>A0AAN9XTZ7</accession>
<feature type="region of interest" description="Disordered" evidence="1">
    <location>
        <begin position="1"/>
        <end position="83"/>
    </location>
</feature>
<gene>
    <name evidence="2" type="ORF">VNO78_00747</name>
</gene>
<organism evidence="2 3">
    <name type="scientific">Psophocarpus tetragonolobus</name>
    <name type="common">Winged bean</name>
    <name type="synonym">Dolichos tetragonolobus</name>
    <dbReference type="NCBI Taxonomy" id="3891"/>
    <lineage>
        <taxon>Eukaryota</taxon>
        <taxon>Viridiplantae</taxon>
        <taxon>Streptophyta</taxon>
        <taxon>Embryophyta</taxon>
        <taxon>Tracheophyta</taxon>
        <taxon>Spermatophyta</taxon>
        <taxon>Magnoliopsida</taxon>
        <taxon>eudicotyledons</taxon>
        <taxon>Gunneridae</taxon>
        <taxon>Pentapetalae</taxon>
        <taxon>rosids</taxon>
        <taxon>fabids</taxon>
        <taxon>Fabales</taxon>
        <taxon>Fabaceae</taxon>
        <taxon>Papilionoideae</taxon>
        <taxon>50 kb inversion clade</taxon>
        <taxon>NPAAA clade</taxon>
        <taxon>indigoferoid/millettioid clade</taxon>
        <taxon>Phaseoleae</taxon>
        <taxon>Psophocarpus</taxon>
    </lineage>
</organism>
<sequence>MPIQSSRPPEAASPAWTGEPPGGPDPAAPHDRRSRLAGPNRGGDRISRAQIAAEIASCAPRSRRRSRLARPNRGGDRVSVDRPDRVAAEIVSTAASAALRRISTAQIPSDLGASALINRAARSSGSSSRFRRPFQRFSTAFSSQIQTDLGVSAPPGLPAPPPSRAGFSSALVRRRSSREGGNTAGAGSAQEPFPQRRLGALHLYQELAPRIPLNWLGKIAKPLEEKTEHFAPPQQLALGALYLR</sequence>
<protein>
    <submittedName>
        <fullName evidence="2">Uncharacterized protein</fullName>
    </submittedName>
</protein>
<reference evidence="2 3" key="1">
    <citation type="submission" date="2024-01" db="EMBL/GenBank/DDBJ databases">
        <title>The genomes of 5 underutilized Papilionoideae crops provide insights into root nodulation and disease resistanc.</title>
        <authorList>
            <person name="Jiang F."/>
        </authorList>
    </citation>
    <scope>NUCLEOTIDE SEQUENCE [LARGE SCALE GENOMIC DNA]</scope>
    <source>
        <strain evidence="2">DUOXIRENSHENG_FW03</strain>
        <tissue evidence="2">Leaves</tissue>
    </source>
</reference>
<proteinExistence type="predicted"/>
<comment type="caution">
    <text evidence="2">The sequence shown here is derived from an EMBL/GenBank/DDBJ whole genome shotgun (WGS) entry which is preliminary data.</text>
</comment>
<feature type="region of interest" description="Disordered" evidence="1">
    <location>
        <begin position="148"/>
        <end position="192"/>
    </location>
</feature>
<evidence type="ECO:0000256" key="1">
    <source>
        <dbReference type="SAM" id="MobiDB-lite"/>
    </source>
</evidence>
<dbReference type="Proteomes" id="UP001386955">
    <property type="component" value="Unassembled WGS sequence"/>
</dbReference>
<keyword evidence="3" id="KW-1185">Reference proteome</keyword>
<dbReference type="AlphaFoldDB" id="A0AAN9XTZ7"/>
<dbReference type="EMBL" id="JAYMYS010000001">
    <property type="protein sequence ID" value="KAK7410175.1"/>
    <property type="molecule type" value="Genomic_DNA"/>
</dbReference>
<evidence type="ECO:0000313" key="2">
    <source>
        <dbReference type="EMBL" id="KAK7410175.1"/>
    </source>
</evidence>
<name>A0AAN9XTZ7_PSOTE</name>
<feature type="compositionally biased region" description="Basic and acidic residues" evidence="1">
    <location>
        <begin position="73"/>
        <end position="83"/>
    </location>
</feature>
<evidence type="ECO:0000313" key="3">
    <source>
        <dbReference type="Proteomes" id="UP001386955"/>
    </source>
</evidence>
<feature type="compositionally biased region" description="Basic residues" evidence="1">
    <location>
        <begin position="61"/>
        <end position="70"/>
    </location>
</feature>